<evidence type="ECO:0000256" key="1">
    <source>
        <dbReference type="ARBA" id="ARBA00001933"/>
    </source>
</evidence>
<evidence type="ECO:0000256" key="8">
    <source>
        <dbReference type="RuleBase" id="RU004506"/>
    </source>
</evidence>
<dbReference type="PANTHER" id="PTHR43586">
    <property type="entry name" value="CYSTEINE DESULFURASE"/>
    <property type="match status" value="1"/>
</dbReference>
<dbReference type="RefSeq" id="WP_086024014.1">
    <property type="nucleotide sequence ID" value="NZ_AP026732.1"/>
</dbReference>
<evidence type="ECO:0000256" key="5">
    <source>
        <dbReference type="ARBA" id="ARBA00022898"/>
    </source>
</evidence>
<evidence type="ECO:0000313" key="10">
    <source>
        <dbReference type="EMBL" id="MDV5391470.1"/>
    </source>
</evidence>
<accession>A0AAE4Q045</accession>
<comment type="cofactor">
    <cofactor evidence="1 7">
        <name>pyridoxal 5'-phosphate</name>
        <dbReference type="ChEBI" id="CHEBI:597326"/>
    </cofactor>
</comment>
<keyword evidence="5 8" id="KW-0663">Pyridoxal phosphate</keyword>
<dbReference type="Proteomes" id="UP001187859">
    <property type="component" value="Unassembled WGS sequence"/>
</dbReference>
<sequence length="456" mass="49633">MTHTASTNTTLPNAELAPLDIGSQSTAPVNIAIDDFVSEKVVPESNTLPTQAFDLNSQIRSQFPTLTQMLGDYPLCYLDTAATSQKPQCVLEAMAQYYQYDNANVHRAAHQLSARATSSYEKVRDQLQVFINAKRREEIIFTHGTTESINLVAFGLTPQLKSGDLILIDSAAHHANIVPWQELAKRTGAIIKPIPLTQDCRLDLNAYQALLELKPKVVALCHVSNVLGTVNPVIELVQQAKAQGAITLVDGAQAVAHLSVDMAAIDCDFYVFSGHKMYGPTGIGVLYGRFEILDSLTPLLTGGEMIKRVSFDGTEFGSLPNRLEAGTPPISAVIGLGAAIRFLQQHLTPEVKAHEAELLQYLQNQLRPLGDVHLYGAHRDNIGAVAFNLADEHHQDVGILLDQQGVAVRCGHHCAMPLMQTLNLKGCCRASIGIYTNKTDIDRFIAALASVKELLL</sequence>
<dbReference type="CDD" id="cd06453">
    <property type="entry name" value="SufS_like"/>
    <property type="match status" value="1"/>
</dbReference>
<dbReference type="EC" id="2.8.1.7" evidence="3 8"/>
<evidence type="ECO:0000259" key="9">
    <source>
        <dbReference type="Pfam" id="PF00266"/>
    </source>
</evidence>
<dbReference type="Gene3D" id="3.40.640.10">
    <property type="entry name" value="Type I PLP-dependent aspartate aminotransferase-like (Major domain)"/>
    <property type="match status" value="1"/>
</dbReference>
<evidence type="ECO:0000256" key="3">
    <source>
        <dbReference type="ARBA" id="ARBA00012239"/>
    </source>
</evidence>
<evidence type="ECO:0000256" key="6">
    <source>
        <dbReference type="ARBA" id="ARBA00050776"/>
    </source>
</evidence>
<dbReference type="InterPro" id="IPR015424">
    <property type="entry name" value="PyrdxlP-dep_Trfase"/>
</dbReference>
<dbReference type="InterPro" id="IPR015421">
    <property type="entry name" value="PyrdxlP-dep_Trfase_major"/>
</dbReference>
<feature type="domain" description="Aminotransferase class V" evidence="9">
    <location>
        <begin position="77"/>
        <end position="444"/>
    </location>
</feature>
<proteinExistence type="inferred from homology"/>
<evidence type="ECO:0000256" key="4">
    <source>
        <dbReference type="ARBA" id="ARBA00022679"/>
    </source>
</evidence>
<evidence type="ECO:0000313" key="11">
    <source>
        <dbReference type="Proteomes" id="UP001187859"/>
    </source>
</evidence>
<dbReference type="PROSITE" id="PS00595">
    <property type="entry name" value="AA_TRANSFER_CLASS_5"/>
    <property type="match status" value="1"/>
</dbReference>
<comment type="function">
    <text evidence="8">Catalyzes the removal of elemental sulfur and selenium atoms from L-cysteine, L-cystine, L-selenocysteine, and L-selenocystine to produce L-alanine.</text>
</comment>
<dbReference type="Pfam" id="PF00266">
    <property type="entry name" value="Aminotran_5"/>
    <property type="match status" value="1"/>
</dbReference>
<dbReference type="InterPro" id="IPR010970">
    <property type="entry name" value="Cys_dSase_SufS"/>
</dbReference>
<dbReference type="AlphaFoldDB" id="A0AAE4Q045"/>
<reference evidence="10" key="1">
    <citation type="submission" date="2023-05" db="EMBL/GenBank/DDBJ databases">
        <title>Colonisation of extended spectrum b-lactamase- and carbapenemase-producing bacteria on hospital surfaces from low- and middle-income countries.</title>
        <authorList>
            <person name="Nieto-Rosado M."/>
            <person name="Sands K."/>
            <person name="Iregbu K."/>
            <person name="Zahra R."/>
            <person name="Mazarati J.B."/>
            <person name="Mehtar S."/>
            <person name="Barnards-Group B."/>
            <person name="Walsh T.R."/>
        </authorList>
    </citation>
    <scope>NUCLEOTIDE SEQUENCE</scope>
    <source>
        <strain evidence="10">PP-E493</strain>
    </source>
</reference>
<dbReference type="EMBL" id="JASGOQ010000001">
    <property type="protein sequence ID" value="MDV5391470.1"/>
    <property type="molecule type" value="Genomic_DNA"/>
</dbReference>
<dbReference type="InterPro" id="IPR020578">
    <property type="entry name" value="Aminotrans_V_PyrdxlP_BS"/>
</dbReference>
<dbReference type="SUPFAM" id="SSF53383">
    <property type="entry name" value="PLP-dependent transferases"/>
    <property type="match status" value="1"/>
</dbReference>
<dbReference type="GO" id="GO:0031071">
    <property type="term" value="F:cysteine desulfurase activity"/>
    <property type="evidence" value="ECO:0007669"/>
    <property type="project" value="UniProtKB-UniRule"/>
</dbReference>
<dbReference type="GO" id="GO:0006534">
    <property type="term" value="P:cysteine metabolic process"/>
    <property type="evidence" value="ECO:0007669"/>
    <property type="project" value="UniProtKB-UniRule"/>
</dbReference>
<dbReference type="InterPro" id="IPR015422">
    <property type="entry name" value="PyrdxlP-dep_Trfase_small"/>
</dbReference>
<comment type="caution">
    <text evidence="10">The sequence shown here is derived from an EMBL/GenBank/DDBJ whole genome shotgun (WGS) entry which is preliminary data.</text>
</comment>
<dbReference type="GO" id="GO:0030170">
    <property type="term" value="F:pyridoxal phosphate binding"/>
    <property type="evidence" value="ECO:0007669"/>
    <property type="project" value="UniProtKB-UniRule"/>
</dbReference>
<evidence type="ECO:0000256" key="2">
    <source>
        <dbReference type="ARBA" id="ARBA00010447"/>
    </source>
</evidence>
<dbReference type="InterPro" id="IPR000192">
    <property type="entry name" value="Aminotrans_V_dom"/>
</dbReference>
<comment type="similarity">
    <text evidence="2 8">Belongs to the class-V pyridoxal-phosphate-dependent aminotransferase family. Csd subfamily.</text>
</comment>
<dbReference type="NCBIfam" id="TIGR01979">
    <property type="entry name" value="sufS"/>
    <property type="match status" value="1"/>
</dbReference>
<name>A0AAE4Q045_9GAMM</name>
<comment type="catalytic activity">
    <reaction evidence="6 8">
        <text>(sulfur carrier)-H + L-cysteine = (sulfur carrier)-SH + L-alanine</text>
        <dbReference type="Rhea" id="RHEA:43892"/>
        <dbReference type="Rhea" id="RHEA-COMP:14737"/>
        <dbReference type="Rhea" id="RHEA-COMP:14739"/>
        <dbReference type="ChEBI" id="CHEBI:29917"/>
        <dbReference type="ChEBI" id="CHEBI:35235"/>
        <dbReference type="ChEBI" id="CHEBI:57972"/>
        <dbReference type="ChEBI" id="CHEBI:64428"/>
        <dbReference type="EC" id="2.8.1.7"/>
    </reaction>
</comment>
<protein>
    <recommendedName>
        <fullName evidence="3 8">Cysteine desulfurase</fullName>
        <ecNumber evidence="3 8">2.8.1.7</ecNumber>
    </recommendedName>
</protein>
<keyword evidence="4 8" id="KW-0808">Transferase</keyword>
<evidence type="ECO:0000256" key="7">
    <source>
        <dbReference type="RuleBase" id="RU004504"/>
    </source>
</evidence>
<dbReference type="PANTHER" id="PTHR43586:SF8">
    <property type="entry name" value="CYSTEINE DESULFURASE 1, CHLOROPLASTIC"/>
    <property type="match status" value="1"/>
</dbReference>
<gene>
    <name evidence="10" type="ORF">QM089_14735</name>
</gene>
<dbReference type="Gene3D" id="3.90.1150.10">
    <property type="entry name" value="Aspartate Aminotransferase, domain 1"/>
    <property type="match status" value="1"/>
</dbReference>
<organism evidence="10 11">
    <name type="scientific">Shewanella xiamenensis</name>
    <dbReference type="NCBI Taxonomy" id="332186"/>
    <lineage>
        <taxon>Bacteria</taxon>
        <taxon>Pseudomonadati</taxon>
        <taxon>Pseudomonadota</taxon>
        <taxon>Gammaproteobacteria</taxon>
        <taxon>Alteromonadales</taxon>
        <taxon>Shewanellaceae</taxon>
        <taxon>Shewanella</taxon>
    </lineage>
</organism>